<evidence type="ECO:0000313" key="2">
    <source>
        <dbReference type="Proteomes" id="UP000585474"/>
    </source>
</evidence>
<comment type="caution">
    <text evidence="1">The sequence shown here is derived from an EMBL/GenBank/DDBJ whole genome shotgun (WGS) entry which is preliminary data.</text>
</comment>
<accession>A0A7J0FI03</accession>
<reference evidence="1 2" key="1">
    <citation type="submission" date="2019-07" db="EMBL/GenBank/DDBJ databases">
        <title>De Novo Assembly of kiwifruit Actinidia rufa.</title>
        <authorList>
            <person name="Sugita-Konishi S."/>
            <person name="Sato K."/>
            <person name="Mori E."/>
            <person name="Abe Y."/>
            <person name="Kisaki G."/>
            <person name="Hamano K."/>
            <person name="Suezawa K."/>
            <person name="Otani M."/>
            <person name="Fukuda T."/>
            <person name="Manabe T."/>
            <person name="Gomi K."/>
            <person name="Tabuchi M."/>
            <person name="Akimitsu K."/>
            <person name="Kataoka I."/>
        </authorList>
    </citation>
    <scope>NUCLEOTIDE SEQUENCE [LARGE SCALE GENOMIC DNA]</scope>
    <source>
        <strain evidence="2">cv. Fuchu</strain>
    </source>
</reference>
<dbReference type="EMBL" id="BJWL01000012">
    <property type="protein sequence ID" value="GFY98322.1"/>
    <property type="molecule type" value="Genomic_DNA"/>
</dbReference>
<gene>
    <name evidence="1" type="ORF">Acr_12g0008630</name>
</gene>
<dbReference type="Proteomes" id="UP000585474">
    <property type="component" value="Unassembled WGS sequence"/>
</dbReference>
<proteinExistence type="predicted"/>
<name>A0A7J0FI03_9ERIC</name>
<dbReference type="AlphaFoldDB" id="A0A7J0FI03"/>
<evidence type="ECO:0000313" key="1">
    <source>
        <dbReference type="EMBL" id="GFY98322.1"/>
    </source>
</evidence>
<sequence length="106" mass="11439">MMHSEGQSGVDREARGGVSALLDENTKALRLGTLHLLAVLAALRRRLLRGSAHVWNAGHQVASWATQSFSSSSIVATANSATKIAKFCNILRLLFIPIPLPSVIMY</sequence>
<protein>
    <submittedName>
        <fullName evidence="1">Uncharacterized protein</fullName>
    </submittedName>
</protein>
<organism evidence="1 2">
    <name type="scientific">Actinidia rufa</name>
    <dbReference type="NCBI Taxonomy" id="165716"/>
    <lineage>
        <taxon>Eukaryota</taxon>
        <taxon>Viridiplantae</taxon>
        <taxon>Streptophyta</taxon>
        <taxon>Embryophyta</taxon>
        <taxon>Tracheophyta</taxon>
        <taxon>Spermatophyta</taxon>
        <taxon>Magnoliopsida</taxon>
        <taxon>eudicotyledons</taxon>
        <taxon>Gunneridae</taxon>
        <taxon>Pentapetalae</taxon>
        <taxon>asterids</taxon>
        <taxon>Ericales</taxon>
        <taxon>Actinidiaceae</taxon>
        <taxon>Actinidia</taxon>
    </lineage>
</organism>
<keyword evidence="2" id="KW-1185">Reference proteome</keyword>